<dbReference type="GeneID" id="94345138"/>
<keyword evidence="2" id="KW-1185">Reference proteome</keyword>
<reference evidence="1 2" key="1">
    <citation type="journal article" date="2021" name="Genome Biol.">
        <title>AFLAP: assembly-free linkage analysis pipeline using k-mers from genome sequencing data.</title>
        <authorList>
            <person name="Fletcher K."/>
            <person name="Zhang L."/>
            <person name="Gil J."/>
            <person name="Han R."/>
            <person name="Cavanaugh K."/>
            <person name="Michelmore R."/>
        </authorList>
    </citation>
    <scope>NUCLEOTIDE SEQUENCE [LARGE SCALE GENOMIC DNA]</scope>
    <source>
        <strain evidence="1 2">SF5</strain>
    </source>
</reference>
<accession>A0A976FEM4</accession>
<dbReference type="InterPro" id="IPR029033">
    <property type="entry name" value="His_PPase_superfam"/>
</dbReference>
<dbReference type="GO" id="GO:0005829">
    <property type="term" value="C:cytosol"/>
    <property type="evidence" value="ECO:0007669"/>
    <property type="project" value="TreeGrafter"/>
</dbReference>
<dbReference type="GO" id="GO:0016791">
    <property type="term" value="F:phosphatase activity"/>
    <property type="evidence" value="ECO:0007669"/>
    <property type="project" value="TreeGrafter"/>
</dbReference>
<dbReference type="RefSeq" id="XP_067814896.1">
    <property type="nucleotide sequence ID" value="XM_067959467.1"/>
</dbReference>
<dbReference type="KEGG" id="blac:94345138"/>
<name>A0A976FEM4_BRELC</name>
<dbReference type="SUPFAM" id="SSF53254">
    <property type="entry name" value="Phosphoglycerate mutase-like"/>
    <property type="match status" value="1"/>
</dbReference>
<dbReference type="PANTHER" id="PTHR48100">
    <property type="entry name" value="BROAD-SPECIFICITY PHOSPHATASE YOR283W-RELATED"/>
    <property type="match status" value="1"/>
</dbReference>
<evidence type="ECO:0000313" key="1">
    <source>
        <dbReference type="EMBL" id="TDH65397.1"/>
    </source>
</evidence>
<sequence length="356" mass="40852">MNHDFGRRRSNEGVWPALLDAAEHIFWKLQLYSIALLHLFFSTDKQWLQGTPNTHASAIDENASVESTTLCMDPEASVVTKTKRIVFVRHAESEWNVIFNRGFTFHAIVRFVRSLGREWLLLPTNDSILLDSPLSQRGRFQAHSLRDRVCNRPLYPIHDNTAPFYEHSPQEREESSLLRYLFSPVPGSVVVASNLRRSIDTARLVSAARLEVPGERIHVLSCLQEIGRNLDTLAISTPHNIQPHEVLVQGPQGEKHHEELFSVAENYGNKAILGSGRNRLFRFAQWIFKHPSSVVIVYGHSLWFRAFCREFLPQNVNHEAKSLKIGNCHVVTFLLEEYGRGEMVQYNIQPESFQHL</sequence>
<dbReference type="CDD" id="cd07067">
    <property type="entry name" value="HP_PGM_like"/>
    <property type="match status" value="1"/>
</dbReference>
<dbReference type="AlphaFoldDB" id="A0A976FEM4"/>
<dbReference type="SMART" id="SM00855">
    <property type="entry name" value="PGAM"/>
    <property type="match status" value="1"/>
</dbReference>
<dbReference type="InterPro" id="IPR050275">
    <property type="entry name" value="PGM_Phosphatase"/>
</dbReference>
<dbReference type="InterPro" id="IPR013078">
    <property type="entry name" value="His_Pase_superF_clade-1"/>
</dbReference>
<proteinExistence type="predicted"/>
<dbReference type="EMBL" id="SHOA02000013">
    <property type="protein sequence ID" value="TDH65397.1"/>
    <property type="molecule type" value="Genomic_DNA"/>
</dbReference>
<gene>
    <name evidence="1" type="ORF">CCR75_001363</name>
</gene>
<evidence type="ECO:0000313" key="2">
    <source>
        <dbReference type="Proteomes" id="UP000294530"/>
    </source>
</evidence>
<protein>
    <submittedName>
        <fullName evidence="1">Uncharacterized protein</fullName>
    </submittedName>
</protein>
<dbReference type="Pfam" id="PF00300">
    <property type="entry name" value="His_Phos_1"/>
    <property type="match status" value="1"/>
</dbReference>
<organism evidence="1 2">
    <name type="scientific">Bremia lactucae</name>
    <name type="common">Lettuce downy mildew</name>
    <dbReference type="NCBI Taxonomy" id="4779"/>
    <lineage>
        <taxon>Eukaryota</taxon>
        <taxon>Sar</taxon>
        <taxon>Stramenopiles</taxon>
        <taxon>Oomycota</taxon>
        <taxon>Peronosporomycetes</taxon>
        <taxon>Peronosporales</taxon>
        <taxon>Peronosporaceae</taxon>
        <taxon>Bremia</taxon>
    </lineage>
</organism>
<dbReference type="Proteomes" id="UP000294530">
    <property type="component" value="Unassembled WGS sequence"/>
</dbReference>
<dbReference type="PANTHER" id="PTHR48100:SF33">
    <property type="entry name" value="PEPTIDASE S54 RHOMBOID DOMAIN-CONTAINING PROTEIN"/>
    <property type="match status" value="1"/>
</dbReference>
<comment type="caution">
    <text evidence="1">The sequence shown here is derived from an EMBL/GenBank/DDBJ whole genome shotgun (WGS) entry which is preliminary data.</text>
</comment>
<dbReference type="OrthoDB" id="496981at2759"/>
<dbReference type="Gene3D" id="3.40.50.1240">
    <property type="entry name" value="Phosphoglycerate mutase-like"/>
    <property type="match status" value="1"/>
</dbReference>